<reference evidence="4" key="1">
    <citation type="submission" date="2016-10" db="EMBL/GenBank/DDBJ databases">
        <authorList>
            <person name="Varghese N."/>
            <person name="Submissions S."/>
        </authorList>
    </citation>
    <scope>NUCLEOTIDE SEQUENCE [LARGE SCALE GENOMIC DNA]</scope>
    <source>
        <strain evidence="4">DSM 18733</strain>
    </source>
</reference>
<dbReference type="STRING" id="407022.SAMN05661044_02663"/>
<dbReference type="Proteomes" id="UP000199421">
    <property type="component" value="Unassembled WGS sequence"/>
</dbReference>
<dbReference type="EMBL" id="FOAF01000002">
    <property type="protein sequence ID" value="SEL49450.1"/>
    <property type="molecule type" value="Genomic_DNA"/>
</dbReference>
<feature type="domain" description="Thioredoxin-like fold" evidence="2">
    <location>
        <begin position="37"/>
        <end position="152"/>
    </location>
</feature>
<evidence type="ECO:0000313" key="4">
    <source>
        <dbReference type="Proteomes" id="UP000199421"/>
    </source>
</evidence>
<proteinExistence type="predicted"/>
<keyword evidence="1" id="KW-0732">Signal</keyword>
<dbReference type="AlphaFoldDB" id="A0A1H7QN01"/>
<dbReference type="InterPro" id="IPR036249">
    <property type="entry name" value="Thioredoxin-like_sf"/>
</dbReference>
<feature type="chain" id="PRO_5011485774" evidence="1">
    <location>
        <begin position="22"/>
        <end position="159"/>
    </location>
</feature>
<keyword evidence="4" id="KW-1185">Reference proteome</keyword>
<dbReference type="Pfam" id="PF13098">
    <property type="entry name" value="Thioredoxin_2"/>
    <property type="match status" value="1"/>
</dbReference>
<evidence type="ECO:0000259" key="2">
    <source>
        <dbReference type="Pfam" id="PF13098"/>
    </source>
</evidence>
<evidence type="ECO:0000313" key="3">
    <source>
        <dbReference type="EMBL" id="SEL49450.1"/>
    </source>
</evidence>
<dbReference type="RefSeq" id="WP_093325008.1">
    <property type="nucleotide sequence ID" value="NZ_FOAF01000002.1"/>
</dbReference>
<feature type="signal peptide" evidence="1">
    <location>
        <begin position="1"/>
        <end position="21"/>
    </location>
</feature>
<accession>A0A1H7QN01</accession>
<dbReference type="OrthoDB" id="9811036at2"/>
<organism evidence="3 4">
    <name type="scientific">Olivibacter domesticus</name>
    <name type="common">Pseudosphingobacterium domesticum</name>
    <dbReference type="NCBI Taxonomy" id="407022"/>
    <lineage>
        <taxon>Bacteria</taxon>
        <taxon>Pseudomonadati</taxon>
        <taxon>Bacteroidota</taxon>
        <taxon>Sphingobacteriia</taxon>
        <taxon>Sphingobacteriales</taxon>
        <taxon>Sphingobacteriaceae</taxon>
        <taxon>Olivibacter</taxon>
    </lineage>
</organism>
<dbReference type="InterPro" id="IPR012336">
    <property type="entry name" value="Thioredoxin-like_fold"/>
</dbReference>
<name>A0A1H7QN01_OLID1</name>
<evidence type="ECO:0000256" key="1">
    <source>
        <dbReference type="SAM" id="SignalP"/>
    </source>
</evidence>
<sequence length="159" mass="18108">MSKKGVFCLVCAIVLRVTALAVPLDTVAIDQLAKLQQEEKRPVLVIIGTEWCKYCSAMEASLKKKELTKILHDQYYFVKIDGEERKALKFNDRMFYYRPTGASTGVHDLAAYFATDEKGSLSFPTVCILNGKNEIVFRYNGFLKRGELYKLLINFLPPK</sequence>
<dbReference type="Gene3D" id="3.40.30.10">
    <property type="entry name" value="Glutaredoxin"/>
    <property type="match status" value="1"/>
</dbReference>
<protein>
    <submittedName>
        <fullName evidence="3">Thioredoxin-like domain-containing protein</fullName>
    </submittedName>
</protein>
<dbReference type="SUPFAM" id="SSF52833">
    <property type="entry name" value="Thioredoxin-like"/>
    <property type="match status" value="1"/>
</dbReference>
<gene>
    <name evidence="3" type="ORF">SAMN05661044_02663</name>
</gene>